<evidence type="ECO:0000259" key="2">
    <source>
        <dbReference type="Pfam" id="PF20231"/>
    </source>
</evidence>
<dbReference type="AlphaFoldDB" id="A0AAW0B125"/>
<proteinExistence type="predicted"/>
<evidence type="ECO:0000256" key="1">
    <source>
        <dbReference type="SAM" id="MobiDB-lite"/>
    </source>
</evidence>
<comment type="caution">
    <text evidence="3">The sequence shown here is derived from an EMBL/GenBank/DDBJ whole genome shotgun (WGS) entry which is preliminary data.</text>
</comment>
<sequence length="619" mass="70193">MGLSVSDQTVRKALQTLTVADREVLQAENQASADEGELGWAYILDNIQGYYLAREGGLLRQNILKTGMAATAIKLENCPPGAFDLDDHKRRVAENQRSTLTTQELFTDISWNGHHLLAAAHWLQSLLDYIPALRSLYQEDLTAYFRMDLTKHRIPESHRTRIQPLGTNAKREVETQGMKRCIDDFDKQMGYTEESAKHIIEWIGGDGATYSAILRLQKYLAATSSDDRESLRNKIATPEAWHWKDTALKACAEHVFGPDTCKCPSSMSKLFGLINLPRPSNLKKCDHYSTRNGMRLVWNAQVIDCWRVHFETDDLTVYFDGLKEKKEIPTFKALLDHASTLVQRYASLEAFERALSGDLHEKAPEAVKVRPGDAWSSPNVSSSSEKGGEAIEEPDDFDGDRTLANSILFKMMFGTILFMDYAISDGDTGRLIDLLIIWIFLFGGSTHTNYATYLLEFYCLMKYKTSPALCVAILNNYLVKFGFTAHERDLLQEHLNKKLEAMVEKAGGNFDAPFYREIISPNVGRFTDLQEQFEEAFGIKHRTKTHTSPAMDPEFKVLLDFFKSSQLHFFVSGRSYGHRVKNLLGDGYTYWESGKMSTFLKKTSARAKFICAVEVWCTS</sequence>
<dbReference type="Pfam" id="PF20231">
    <property type="entry name" value="DUF6589"/>
    <property type="match status" value="1"/>
</dbReference>
<protein>
    <recommendedName>
        <fullName evidence="2">DUF6589 domain-containing protein</fullName>
    </recommendedName>
</protein>
<organism evidence="3 4">
    <name type="scientific">Paramarasmius palmivorus</name>
    <dbReference type="NCBI Taxonomy" id="297713"/>
    <lineage>
        <taxon>Eukaryota</taxon>
        <taxon>Fungi</taxon>
        <taxon>Dikarya</taxon>
        <taxon>Basidiomycota</taxon>
        <taxon>Agaricomycotina</taxon>
        <taxon>Agaricomycetes</taxon>
        <taxon>Agaricomycetidae</taxon>
        <taxon>Agaricales</taxon>
        <taxon>Marasmiineae</taxon>
        <taxon>Marasmiaceae</taxon>
        <taxon>Paramarasmius</taxon>
    </lineage>
</organism>
<gene>
    <name evidence="3" type="ORF">VNI00_018099</name>
</gene>
<evidence type="ECO:0000313" key="3">
    <source>
        <dbReference type="EMBL" id="KAK7019386.1"/>
    </source>
</evidence>
<reference evidence="3 4" key="1">
    <citation type="submission" date="2024-01" db="EMBL/GenBank/DDBJ databases">
        <title>A draft genome for a cacao thread blight-causing isolate of Paramarasmius palmivorus.</title>
        <authorList>
            <person name="Baruah I.K."/>
            <person name="Bukari Y."/>
            <person name="Amoako-Attah I."/>
            <person name="Meinhardt L.W."/>
            <person name="Bailey B.A."/>
            <person name="Cohen S.P."/>
        </authorList>
    </citation>
    <scope>NUCLEOTIDE SEQUENCE [LARGE SCALE GENOMIC DNA]</scope>
    <source>
        <strain evidence="3 4">GH-12</strain>
    </source>
</reference>
<keyword evidence="4" id="KW-1185">Reference proteome</keyword>
<feature type="compositionally biased region" description="Polar residues" evidence="1">
    <location>
        <begin position="376"/>
        <end position="385"/>
    </location>
</feature>
<name>A0AAW0B125_9AGAR</name>
<accession>A0AAW0B125</accession>
<feature type="region of interest" description="Disordered" evidence="1">
    <location>
        <begin position="369"/>
        <end position="397"/>
    </location>
</feature>
<dbReference type="InterPro" id="IPR046496">
    <property type="entry name" value="DUF6589"/>
</dbReference>
<feature type="domain" description="DUF6589" evidence="2">
    <location>
        <begin position="95"/>
        <end position="546"/>
    </location>
</feature>
<dbReference type="EMBL" id="JAYKXP010000210">
    <property type="protein sequence ID" value="KAK7019386.1"/>
    <property type="molecule type" value="Genomic_DNA"/>
</dbReference>
<dbReference type="Proteomes" id="UP001383192">
    <property type="component" value="Unassembled WGS sequence"/>
</dbReference>
<evidence type="ECO:0000313" key="4">
    <source>
        <dbReference type="Proteomes" id="UP001383192"/>
    </source>
</evidence>